<keyword evidence="3" id="KW-1185">Reference proteome</keyword>
<comment type="caution">
    <text evidence="2">The sequence shown here is derived from an EMBL/GenBank/DDBJ whole genome shotgun (WGS) entry which is preliminary data.</text>
</comment>
<dbReference type="EMBL" id="JANPWB010000014">
    <property type="protein sequence ID" value="KAJ1099384.1"/>
    <property type="molecule type" value="Genomic_DNA"/>
</dbReference>
<dbReference type="Proteomes" id="UP001066276">
    <property type="component" value="Chromosome 10"/>
</dbReference>
<evidence type="ECO:0000313" key="2">
    <source>
        <dbReference type="EMBL" id="KAJ1099384.1"/>
    </source>
</evidence>
<protein>
    <recommendedName>
        <fullName evidence="4">SWIM-type domain-containing protein</fullName>
    </recommendedName>
</protein>
<evidence type="ECO:0000256" key="1">
    <source>
        <dbReference type="SAM" id="MobiDB-lite"/>
    </source>
</evidence>
<gene>
    <name evidence="2" type="ORF">NDU88_004485</name>
</gene>
<name>A0AAV7M8C2_PLEWA</name>
<feature type="region of interest" description="Disordered" evidence="1">
    <location>
        <begin position="1"/>
        <end position="24"/>
    </location>
</feature>
<evidence type="ECO:0000313" key="3">
    <source>
        <dbReference type="Proteomes" id="UP001066276"/>
    </source>
</evidence>
<proteinExistence type="predicted"/>
<reference evidence="2" key="1">
    <citation type="journal article" date="2022" name="bioRxiv">
        <title>Sequencing and chromosome-scale assembly of the giantPleurodeles waltlgenome.</title>
        <authorList>
            <person name="Brown T."/>
            <person name="Elewa A."/>
            <person name="Iarovenko S."/>
            <person name="Subramanian E."/>
            <person name="Araus A.J."/>
            <person name="Petzold A."/>
            <person name="Susuki M."/>
            <person name="Suzuki K.-i.T."/>
            <person name="Hayashi T."/>
            <person name="Toyoda A."/>
            <person name="Oliveira C."/>
            <person name="Osipova E."/>
            <person name="Leigh N.D."/>
            <person name="Simon A."/>
            <person name="Yun M.H."/>
        </authorList>
    </citation>
    <scope>NUCLEOTIDE SEQUENCE</scope>
    <source>
        <strain evidence="2">20211129_DDA</strain>
        <tissue evidence="2">Liver</tissue>
    </source>
</reference>
<sequence>MRNLPLPNFRDSTHRNCDSQGPLDPKELVPKEGRYLFLCTHRCASWHHMHPEYHCIHLAFIAANAHALNESPEEA</sequence>
<organism evidence="2 3">
    <name type="scientific">Pleurodeles waltl</name>
    <name type="common">Iberian ribbed newt</name>
    <dbReference type="NCBI Taxonomy" id="8319"/>
    <lineage>
        <taxon>Eukaryota</taxon>
        <taxon>Metazoa</taxon>
        <taxon>Chordata</taxon>
        <taxon>Craniata</taxon>
        <taxon>Vertebrata</taxon>
        <taxon>Euteleostomi</taxon>
        <taxon>Amphibia</taxon>
        <taxon>Batrachia</taxon>
        <taxon>Caudata</taxon>
        <taxon>Salamandroidea</taxon>
        <taxon>Salamandridae</taxon>
        <taxon>Pleurodelinae</taxon>
        <taxon>Pleurodeles</taxon>
    </lineage>
</organism>
<evidence type="ECO:0008006" key="4">
    <source>
        <dbReference type="Google" id="ProtNLM"/>
    </source>
</evidence>
<accession>A0AAV7M8C2</accession>
<dbReference type="AlphaFoldDB" id="A0AAV7M8C2"/>